<dbReference type="PRINTS" id="PR00385">
    <property type="entry name" value="P450"/>
</dbReference>
<keyword evidence="16" id="KW-1185">Reference proteome</keyword>
<evidence type="ECO:0000256" key="12">
    <source>
        <dbReference type="ARBA" id="ARBA00023136"/>
    </source>
</evidence>
<comment type="similarity">
    <text evidence="4 13">Belongs to the cytochrome P450 family.</text>
</comment>
<dbReference type="Gene3D" id="1.10.630.10">
    <property type="entry name" value="Cytochrome P450"/>
    <property type="match status" value="1"/>
</dbReference>
<keyword evidence="10 13" id="KW-0408">Iron</keyword>
<evidence type="ECO:0000256" key="3">
    <source>
        <dbReference type="ARBA" id="ARBA00005179"/>
    </source>
</evidence>
<dbReference type="InterPro" id="IPR002401">
    <property type="entry name" value="Cyt_P450_E_grp-I"/>
</dbReference>
<dbReference type="PROSITE" id="PS00086">
    <property type="entry name" value="CYTOCHROME_P450"/>
    <property type="match status" value="1"/>
</dbReference>
<evidence type="ECO:0000256" key="11">
    <source>
        <dbReference type="ARBA" id="ARBA00023033"/>
    </source>
</evidence>
<dbReference type="Pfam" id="PF00067">
    <property type="entry name" value="p450"/>
    <property type="match status" value="1"/>
</dbReference>
<evidence type="ECO:0000256" key="5">
    <source>
        <dbReference type="ARBA" id="ARBA00022617"/>
    </source>
</evidence>
<evidence type="ECO:0000256" key="9">
    <source>
        <dbReference type="ARBA" id="ARBA00023002"/>
    </source>
</evidence>
<evidence type="ECO:0000256" key="14">
    <source>
        <dbReference type="SAM" id="Phobius"/>
    </source>
</evidence>
<evidence type="ECO:0000313" key="15">
    <source>
        <dbReference type="EMBL" id="CAL1695168.1"/>
    </source>
</evidence>
<evidence type="ECO:0000256" key="7">
    <source>
        <dbReference type="ARBA" id="ARBA00022723"/>
    </source>
</evidence>
<evidence type="ECO:0000256" key="1">
    <source>
        <dbReference type="ARBA" id="ARBA00001971"/>
    </source>
</evidence>
<keyword evidence="12 14" id="KW-0472">Membrane</keyword>
<evidence type="ECO:0000256" key="6">
    <source>
        <dbReference type="ARBA" id="ARBA00022692"/>
    </source>
</evidence>
<evidence type="ECO:0000256" key="13">
    <source>
        <dbReference type="RuleBase" id="RU000461"/>
    </source>
</evidence>
<dbReference type="CDD" id="cd11065">
    <property type="entry name" value="CYP64-like"/>
    <property type="match status" value="1"/>
</dbReference>
<dbReference type="PANTHER" id="PTHR46300">
    <property type="entry name" value="P450, PUTATIVE (EUROFUNG)-RELATED-RELATED"/>
    <property type="match status" value="1"/>
</dbReference>
<dbReference type="PRINTS" id="PR00463">
    <property type="entry name" value="EP450I"/>
</dbReference>
<dbReference type="InterPro" id="IPR001128">
    <property type="entry name" value="Cyt_P450"/>
</dbReference>
<comment type="cofactor">
    <cofactor evidence="1">
        <name>heme</name>
        <dbReference type="ChEBI" id="CHEBI:30413"/>
    </cofactor>
</comment>
<evidence type="ECO:0000256" key="10">
    <source>
        <dbReference type="ARBA" id="ARBA00023004"/>
    </source>
</evidence>
<keyword evidence="6 14" id="KW-0812">Transmembrane</keyword>
<evidence type="ECO:0000256" key="8">
    <source>
        <dbReference type="ARBA" id="ARBA00022989"/>
    </source>
</evidence>
<keyword evidence="8 14" id="KW-1133">Transmembrane helix</keyword>
<evidence type="ECO:0000313" key="16">
    <source>
        <dbReference type="Proteomes" id="UP001497453"/>
    </source>
</evidence>
<protein>
    <recommendedName>
        <fullName evidence="17">Cytochrome P450</fullName>
    </recommendedName>
</protein>
<proteinExistence type="inferred from homology"/>
<comment type="pathway">
    <text evidence="3">Secondary metabolite biosynthesis.</text>
</comment>
<feature type="transmembrane region" description="Helical" evidence="14">
    <location>
        <begin position="56"/>
        <end position="77"/>
    </location>
</feature>
<evidence type="ECO:0000256" key="2">
    <source>
        <dbReference type="ARBA" id="ARBA00004167"/>
    </source>
</evidence>
<dbReference type="SUPFAM" id="SSF48264">
    <property type="entry name" value="Cytochrome P450"/>
    <property type="match status" value="1"/>
</dbReference>
<evidence type="ECO:0000256" key="4">
    <source>
        <dbReference type="ARBA" id="ARBA00010617"/>
    </source>
</evidence>
<reference evidence="16" key="1">
    <citation type="submission" date="2024-04" db="EMBL/GenBank/DDBJ databases">
        <authorList>
            <person name="Shaw F."/>
            <person name="Minotto A."/>
        </authorList>
    </citation>
    <scope>NUCLEOTIDE SEQUENCE [LARGE SCALE GENOMIC DNA]</scope>
</reference>
<sequence length="569" mass="64289">MYSVTIPHTVSVITPFERKMAWGSSPGHAGPQLHVYKDLSPHSAFVHGLVLPTMSVMSVDIALGAICLFTLGLWAYLSRTMRDRLRQPPGPPGLPLIGNLKDMPSDEAWLTYIKWSQQYDSGMIRLNVFGTNMIVVNSLEIAVDLFDRRSSIYNDRPRLIMLNELSGFGWGAAFTPYSDFWRAIRKAFHQTIGPENMKRWIDVETRASHHLLRNLHESPDSFAKHIRHFSGEVIMRLAYGMDVQQEDDPYIDIAERGTHAISATTNAGSYLVDVIPILKYVPEWFPGAKFKREAKAWRMLATAMLNQPFDFVKKQLELGDLPLCAASLLLDRMDNEAQDRLDVESVLKSTLGSMYAAGADTTVSTLLSFILAMVLHPEIQKKAHKEVDQILGARRLPSFSDRHALPYIDAIVNECLRWHPVIPLSVPHRLMQDDEYKGYFLPKGSLLIPNSWAILHDENVYPNPLIFNPDRFLKDGVRNPDVPDPEVSFGFGRRLCPGRFMAKESLWIAIASLLATFEFRKSIGPDGSPITPEEEYIPGFLSHPKPFPCDIRPRSEERVALILTNESDA</sequence>
<dbReference type="InterPro" id="IPR050364">
    <property type="entry name" value="Cytochrome_P450_fung"/>
</dbReference>
<dbReference type="InterPro" id="IPR036396">
    <property type="entry name" value="Cyt_P450_sf"/>
</dbReference>
<keyword evidence="11 13" id="KW-0503">Monooxygenase</keyword>
<name>A0ABP1CKF9_9APHY</name>
<organism evidence="15 16">
    <name type="scientific">Somion occarium</name>
    <dbReference type="NCBI Taxonomy" id="3059160"/>
    <lineage>
        <taxon>Eukaryota</taxon>
        <taxon>Fungi</taxon>
        <taxon>Dikarya</taxon>
        <taxon>Basidiomycota</taxon>
        <taxon>Agaricomycotina</taxon>
        <taxon>Agaricomycetes</taxon>
        <taxon>Polyporales</taxon>
        <taxon>Cerrenaceae</taxon>
        <taxon>Somion</taxon>
    </lineage>
</organism>
<accession>A0ABP1CKF9</accession>
<dbReference type="EMBL" id="OZ037944">
    <property type="protein sequence ID" value="CAL1695168.1"/>
    <property type="molecule type" value="Genomic_DNA"/>
</dbReference>
<dbReference type="PANTHER" id="PTHR46300:SF7">
    <property type="entry name" value="P450, PUTATIVE (EUROFUNG)-RELATED"/>
    <property type="match status" value="1"/>
</dbReference>
<dbReference type="InterPro" id="IPR017972">
    <property type="entry name" value="Cyt_P450_CS"/>
</dbReference>
<keyword evidence="9 13" id="KW-0560">Oxidoreductase</keyword>
<dbReference type="Proteomes" id="UP001497453">
    <property type="component" value="Chromosome 1"/>
</dbReference>
<keyword evidence="5 13" id="KW-0349">Heme</keyword>
<evidence type="ECO:0008006" key="17">
    <source>
        <dbReference type="Google" id="ProtNLM"/>
    </source>
</evidence>
<keyword evidence="7 13" id="KW-0479">Metal-binding</keyword>
<gene>
    <name evidence="15" type="ORF">GFSPODELE1_LOCUS619</name>
</gene>
<comment type="subcellular location">
    <subcellularLocation>
        <location evidence="2">Membrane</location>
        <topology evidence="2">Single-pass membrane protein</topology>
    </subcellularLocation>
</comment>